<dbReference type="EMBL" id="GDID01001343">
    <property type="protein sequence ID" value="JAP95263.1"/>
    <property type="molecule type" value="Transcribed_RNA"/>
</dbReference>
<dbReference type="Gene3D" id="1.10.510.10">
    <property type="entry name" value="Transferase(Phosphotransferase) domain 1"/>
    <property type="match status" value="1"/>
</dbReference>
<accession>A0A146KEW6</accession>
<protein>
    <submittedName>
        <fullName evidence="1">Kinase, CAMK CAMKL</fullName>
    </submittedName>
</protein>
<feature type="non-terminal residue" evidence="1">
    <location>
        <position position="1"/>
    </location>
</feature>
<keyword evidence="1" id="KW-0808">Transferase</keyword>
<name>A0A146KEW6_9EUKA</name>
<dbReference type="InterPro" id="IPR011009">
    <property type="entry name" value="Kinase-like_dom_sf"/>
</dbReference>
<dbReference type="GO" id="GO:0016301">
    <property type="term" value="F:kinase activity"/>
    <property type="evidence" value="ECO:0007669"/>
    <property type="project" value="UniProtKB-KW"/>
</dbReference>
<gene>
    <name evidence="1" type="ORF">TPC1_11807</name>
</gene>
<proteinExistence type="predicted"/>
<sequence>IFKSSIYIDLYKVDQLIQNDQNNLLALAQLNNQMYFIDIMTVDFYRQFITNYEKIKHLKIIQIEQIKFTRCDIEENFQLSKFKYFQQNCVFVVTEPIVLNPICIEHFITNSSVLSPKEADEVLNCFREILQNFQSFHSCNLFHLNINKNAIQVIGESFKICNYFFMQESSTKFIKKDALINAEKHDVYCLGALIFQCLTGKRFVKSSLSFHYVLSNFGVHIADLIYNMTNVLESKRFSVADALHHFALFQKSSKTKLRSCKTKQKLIFQSQNLTQEMQQKLFKNLESFYLRQKRIIKTSNSDLKPKAFNVQNQMKDDLSRVNKLETQLKTSKWLSDVRLLCSSFQEVFASSETDIISLERRRFSSNQLSSSVQTTLFDDEIQCEDISCSFDMSMDPMFVVPQIESQTLDELIM</sequence>
<organism evidence="1">
    <name type="scientific">Trepomonas sp. PC1</name>
    <dbReference type="NCBI Taxonomy" id="1076344"/>
    <lineage>
        <taxon>Eukaryota</taxon>
        <taxon>Metamonada</taxon>
        <taxon>Diplomonadida</taxon>
        <taxon>Hexamitidae</taxon>
        <taxon>Hexamitinae</taxon>
        <taxon>Trepomonas</taxon>
    </lineage>
</organism>
<reference evidence="1" key="1">
    <citation type="submission" date="2015-07" db="EMBL/GenBank/DDBJ databases">
        <title>Adaptation to a free-living lifestyle via gene acquisitions in the diplomonad Trepomonas sp. PC1.</title>
        <authorList>
            <person name="Xu F."/>
            <person name="Jerlstrom-Hultqvist J."/>
            <person name="Kolisko M."/>
            <person name="Simpson A.G.B."/>
            <person name="Roger A.J."/>
            <person name="Svard S.G."/>
            <person name="Andersson J.O."/>
        </authorList>
    </citation>
    <scope>NUCLEOTIDE SEQUENCE</scope>
    <source>
        <strain evidence="1">PC1</strain>
    </source>
</reference>
<evidence type="ECO:0000313" key="1">
    <source>
        <dbReference type="EMBL" id="JAP95263.1"/>
    </source>
</evidence>
<keyword evidence="1" id="KW-0418">Kinase</keyword>
<dbReference type="AlphaFoldDB" id="A0A146KEW6"/>
<dbReference type="SUPFAM" id="SSF56112">
    <property type="entry name" value="Protein kinase-like (PK-like)"/>
    <property type="match status" value="1"/>
</dbReference>